<proteinExistence type="predicted"/>
<sequence length="137" mass="15372">MSSAPAVDGSMDDAGHVDRRLGLARGRHHHTWLATLDEMRRQGQDVEGLALLLECIEAAEQEARAGSVPPTPTYTRRAAVILRRWRDLDAEVSLLERWTAAFPADADDPRVLDVRLARARRLRDARSRSRPRSASRV</sequence>
<dbReference type="EMBL" id="SDPP02000001">
    <property type="protein sequence ID" value="KAA1380402.1"/>
    <property type="molecule type" value="Genomic_DNA"/>
</dbReference>
<evidence type="ECO:0000313" key="1">
    <source>
        <dbReference type="EMBL" id="KAA1380402.1"/>
    </source>
</evidence>
<name>A0A641ARU8_9ACTN</name>
<protein>
    <submittedName>
        <fullName evidence="1">Uncharacterized protein</fullName>
    </submittedName>
</protein>
<dbReference type="RefSeq" id="WP_129180831.1">
    <property type="nucleotide sequence ID" value="NZ_JAGIOG010000001.1"/>
</dbReference>
<dbReference type="AlphaFoldDB" id="A0A641ARU8"/>
<comment type="caution">
    <text evidence="1">The sequence shown here is derived from an EMBL/GenBank/DDBJ whole genome shotgun (WGS) entry which is preliminary data.</text>
</comment>
<accession>A0A641ARU8</accession>
<organism evidence="1 2">
    <name type="scientific">Aeromicrobium fastidiosum</name>
    <dbReference type="NCBI Taxonomy" id="52699"/>
    <lineage>
        <taxon>Bacteria</taxon>
        <taxon>Bacillati</taxon>
        <taxon>Actinomycetota</taxon>
        <taxon>Actinomycetes</taxon>
        <taxon>Propionibacteriales</taxon>
        <taxon>Nocardioidaceae</taxon>
        <taxon>Aeromicrobium</taxon>
    </lineage>
</organism>
<keyword evidence="2" id="KW-1185">Reference proteome</keyword>
<dbReference type="Proteomes" id="UP001515100">
    <property type="component" value="Unassembled WGS sequence"/>
</dbReference>
<evidence type="ECO:0000313" key="2">
    <source>
        <dbReference type="Proteomes" id="UP001515100"/>
    </source>
</evidence>
<reference evidence="1" key="1">
    <citation type="submission" date="2019-09" db="EMBL/GenBank/DDBJ databases">
        <authorList>
            <person name="Li J."/>
        </authorList>
    </citation>
    <scope>NUCLEOTIDE SEQUENCE [LARGE SCALE GENOMIC DNA]</scope>
    <source>
        <strain evidence="1">NRBC 14897</strain>
    </source>
</reference>
<gene>
    <name evidence="1" type="ORF">ESP62_004250</name>
</gene>